<evidence type="ECO:0000313" key="3">
    <source>
        <dbReference type="EMBL" id="SFE52454.1"/>
    </source>
</evidence>
<keyword evidence="4" id="KW-1185">Reference proteome</keyword>
<organism evidence="3 4">
    <name type="scientific">Sunxiuqinia elliptica</name>
    <dbReference type="NCBI Taxonomy" id="655355"/>
    <lineage>
        <taxon>Bacteria</taxon>
        <taxon>Pseudomonadati</taxon>
        <taxon>Bacteroidota</taxon>
        <taxon>Bacteroidia</taxon>
        <taxon>Marinilabiliales</taxon>
        <taxon>Prolixibacteraceae</taxon>
        <taxon>Sunxiuqinia</taxon>
    </lineage>
</organism>
<dbReference type="Gene3D" id="2.40.128.110">
    <property type="entry name" value="Lipid/polyisoprenoid-binding, YceI-like"/>
    <property type="match status" value="1"/>
</dbReference>
<dbReference type="Pfam" id="PF04264">
    <property type="entry name" value="YceI"/>
    <property type="match status" value="1"/>
</dbReference>
<evidence type="ECO:0000256" key="1">
    <source>
        <dbReference type="SAM" id="SignalP"/>
    </source>
</evidence>
<dbReference type="PANTHER" id="PTHR34406:SF1">
    <property type="entry name" value="PROTEIN YCEI"/>
    <property type="match status" value="1"/>
</dbReference>
<dbReference type="STRING" id="655355.SAMN05216283_101339"/>
<dbReference type="InterPro" id="IPR036761">
    <property type="entry name" value="TTHA0802/YceI-like_sf"/>
</dbReference>
<dbReference type="AlphaFoldDB" id="A0A1I2B8H1"/>
<feature type="domain" description="Lipid/polyisoprenoid-binding YceI-like" evidence="2">
    <location>
        <begin position="26"/>
        <end position="195"/>
    </location>
</feature>
<sequence>MKTMKMKKWATLGVALLFGTAVFAGNYEIDTKASHVGWHGKKVTGEHNGAIEVKDGSLAVVDGKIKGGTISIDMQSITNEDITNEEYNQKLVGHLKSDDFFGVETYPTASLVLTDVKMSGTNYTFTGDLTIKGITKAITFEGTSEGGNDGLTVAGKMTIDRSDYNVKYGSSSFFDNLGDKMIHDDFTLTYKIVAKK</sequence>
<feature type="chain" id="PRO_5011715884" evidence="1">
    <location>
        <begin position="25"/>
        <end position="196"/>
    </location>
</feature>
<dbReference type="SUPFAM" id="SSF101874">
    <property type="entry name" value="YceI-like"/>
    <property type="match status" value="1"/>
</dbReference>
<evidence type="ECO:0000259" key="2">
    <source>
        <dbReference type="SMART" id="SM00867"/>
    </source>
</evidence>
<reference evidence="3 4" key="1">
    <citation type="submission" date="2016-10" db="EMBL/GenBank/DDBJ databases">
        <authorList>
            <person name="de Groot N.N."/>
        </authorList>
    </citation>
    <scope>NUCLEOTIDE SEQUENCE [LARGE SCALE GENOMIC DNA]</scope>
    <source>
        <strain evidence="3 4">CGMCC 1.9156</strain>
    </source>
</reference>
<dbReference type="SMART" id="SM00867">
    <property type="entry name" value="YceI"/>
    <property type="match status" value="1"/>
</dbReference>
<protein>
    <submittedName>
        <fullName evidence="3">Polyisoprenoid-binding protein YceI</fullName>
    </submittedName>
</protein>
<dbReference type="EMBL" id="FONW01000001">
    <property type="protein sequence ID" value="SFE52454.1"/>
    <property type="molecule type" value="Genomic_DNA"/>
</dbReference>
<dbReference type="InterPro" id="IPR007372">
    <property type="entry name" value="Lipid/polyisoprenoid-bd_YceI"/>
</dbReference>
<name>A0A1I2B8H1_9BACT</name>
<accession>A0A1I2B8H1</accession>
<keyword evidence="1" id="KW-0732">Signal</keyword>
<dbReference type="PANTHER" id="PTHR34406">
    <property type="entry name" value="PROTEIN YCEI"/>
    <property type="match status" value="1"/>
</dbReference>
<evidence type="ECO:0000313" key="4">
    <source>
        <dbReference type="Proteomes" id="UP000198964"/>
    </source>
</evidence>
<dbReference type="Proteomes" id="UP000198964">
    <property type="component" value="Unassembled WGS sequence"/>
</dbReference>
<proteinExistence type="predicted"/>
<gene>
    <name evidence="3" type="ORF">SAMN05216283_101339</name>
</gene>
<feature type="signal peptide" evidence="1">
    <location>
        <begin position="1"/>
        <end position="24"/>
    </location>
</feature>
<dbReference type="RefSeq" id="WP_093918086.1">
    <property type="nucleotide sequence ID" value="NZ_FONW01000001.1"/>
</dbReference>